<dbReference type="AlphaFoldDB" id="A0A6I3JGL7"/>
<evidence type="ECO:0000313" key="2">
    <source>
        <dbReference type="Proteomes" id="UP000433406"/>
    </source>
</evidence>
<gene>
    <name evidence="1" type="ORF">GGQ22_19555</name>
</gene>
<name>A0A6I3JGL7_9ACTN</name>
<dbReference type="EMBL" id="WLCI01000021">
    <property type="protein sequence ID" value="MTB97269.1"/>
    <property type="molecule type" value="Genomic_DNA"/>
</dbReference>
<accession>A0A6I3JGL7</accession>
<keyword evidence="2" id="KW-1185">Reference proteome</keyword>
<dbReference type="SUPFAM" id="SSF50475">
    <property type="entry name" value="FMN-binding split barrel"/>
    <property type="match status" value="1"/>
</dbReference>
<dbReference type="InterPro" id="IPR012349">
    <property type="entry name" value="Split_barrel_FMN-bd"/>
</dbReference>
<sequence>MSTPARAELHTLSPAECWALLASREIGRVAWSGPAGPTVLPVNYGIAEDAVWIRTSAYAALVREADESPVAFEVDDVDPAAHAAWSVLVRGTAHVRFPDDRGPTPPEVETWPAGPRPLWVVVVPSEITGRRLPPVED</sequence>
<dbReference type="Proteomes" id="UP000433406">
    <property type="component" value="Unassembled WGS sequence"/>
</dbReference>
<proteinExistence type="predicted"/>
<evidence type="ECO:0000313" key="1">
    <source>
        <dbReference type="EMBL" id="MTB97269.1"/>
    </source>
</evidence>
<comment type="caution">
    <text evidence="1">The sequence shown here is derived from an EMBL/GenBank/DDBJ whole genome shotgun (WGS) entry which is preliminary data.</text>
</comment>
<reference evidence="1 2" key="1">
    <citation type="submission" date="2019-10" db="EMBL/GenBank/DDBJ databases">
        <title>Nocardioides novel species isolated from the excrement of Marmot.</title>
        <authorList>
            <person name="Zhang G."/>
        </authorList>
    </citation>
    <scope>NUCLEOTIDE SEQUENCE [LARGE SCALE GENOMIC DNA]</scope>
    <source>
        <strain evidence="2">zg-579</strain>
    </source>
</reference>
<dbReference type="Gene3D" id="2.30.110.10">
    <property type="entry name" value="Electron Transport, Fmn-binding Protein, Chain A"/>
    <property type="match status" value="1"/>
</dbReference>
<dbReference type="Pfam" id="PF12900">
    <property type="entry name" value="Pyridox_ox_2"/>
    <property type="match status" value="1"/>
</dbReference>
<protein>
    <submittedName>
        <fullName evidence="1">Pyridoxamine 5'-phosphate oxidase family protein</fullName>
    </submittedName>
</protein>
<dbReference type="RefSeq" id="WP_154617106.1">
    <property type="nucleotide sequence ID" value="NZ_CP053660.1"/>
</dbReference>
<organism evidence="1 2">
    <name type="scientific">Nocardioides marmotae</name>
    <dbReference type="NCBI Taxonomy" id="2663857"/>
    <lineage>
        <taxon>Bacteria</taxon>
        <taxon>Bacillati</taxon>
        <taxon>Actinomycetota</taxon>
        <taxon>Actinomycetes</taxon>
        <taxon>Propionibacteriales</taxon>
        <taxon>Nocardioidaceae</taxon>
        <taxon>Nocardioides</taxon>
    </lineage>
</organism>
<dbReference type="InterPro" id="IPR024747">
    <property type="entry name" value="Pyridox_Oxase-rel"/>
</dbReference>